<dbReference type="PROSITE" id="PS00154">
    <property type="entry name" value="ATPASE_E1_E2"/>
    <property type="match status" value="1"/>
</dbReference>
<feature type="transmembrane region" description="Helical" evidence="9">
    <location>
        <begin position="689"/>
        <end position="715"/>
    </location>
</feature>
<dbReference type="InterPro" id="IPR004014">
    <property type="entry name" value="ATPase_P-typ_cation-transptr_N"/>
</dbReference>
<dbReference type="InterPro" id="IPR023299">
    <property type="entry name" value="ATPase_P-typ_cyto_dom_N"/>
</dbReference>
<keyword evidence="4" id="KW-0547">Nucleotide-binding</keyword>
<dbReference type="GO" id="GO:0036376">
    <property type="term" value="P:sodium ion export across plasma membrane"/>
    <property type="evidence" value="ECO:0007669"/>
    <property type="project" value="TreeGrafter"/>
</dbReference>
<dbReference type="GO" id="GO:0006883">
    <property type="term" value="P:intracellular sodium ion homeostasis"/>
    <property type="evidence" value="ECO:0007669"/>
    <property type="project" value="TreeGrafter"/>
</dbReference>
<feature type="transmembrane region" description="Helical" evidence="9">
    <location>
        <begin position="761"/>
        <end position="784"/>
    </location>
</feature>
<dbReference type="GO" id="GO:0030007">
    <property type="term" value="P:intracellular potassium ion homeostasis"/>
    <property type="evidence" value="ECO:0007669"/>
    <property type="project" value="TreeGrafter"/>
</dbReference>
<dbReference type="InterPro" id="IPR044492">
    <property type="entry name" value="P_typ_ATPase_HD_dom"/>
</dbReference>
<dbReference type="SMART" id="SM00831">
    <property type="entry name" value="Cation_ATPase_N"/>
    <property type="match status" value="1"/>
</dbReference>
<dbReference type="PANTHER" id="PTHR43294:SF20">
    <property type="entry name" value="P-TYPE ATPASE"/>
    <property type="match status" value="1"/>
</dbReference>
<feature type="transmembrane region" description="Helical" evidence="9">
    <location>
        <begin position="825"/>
        <end position="849"/>
    </location>
</feature>
<keyword evidence="6" id="KW-1278">Translocase</keyword>
<evidence type="ECO:0000256" key="4">
    <source>
        <dbReference type="ARBA" id="ARBA00022741"/>
    </source>
</evidence>
<keyword evidence="8 9" id="KW-0472">Membrane</keyword>
<organism evidence="11">
    <name type="scientific">uncultured delta proteobacterium</name>
    <dbReference type="NCBI Taxonomy" id="34034"/>
    <lineage>
        <taxon>Bacteria</taxon>
        <taxon>Deltaproteobacteria</taxon>
        <taxon>environmental samples</taxon>
    </lineage>
</organism>
<dbReference type="InterPro" id="IPR059000">
    <property type="entry name" value="ATPase_P-type_domA"/>
</dbReference>
<dbReference type="GO" id="GO:1902600">
    <property type="term" value="P:proton transmembrane transport"/>
    <property type="evidence" value="ECO:0007669"/>
    <property type="project" value="TreeGrafter"/>
</dbReference>
<dbReference type="GO" id="GO:0005886">
    <property type="term" value="C:plasma membrane"/>
    <property type="evidence" value="ECO:0007669"/>
    <property type="project" value="TreeGrafter"/>
</dbReference>
<dbReference type="SFLD" id="SFLDG00002">
    <property type="entry name" value="C1.7:_P-type_atpase_like"/>
    <property type="match status" value="1"/>
</dbReference>
<feature type="transmembrane region" description="Helical" evidence="9">
    <location>
        <begin position="68"/>
        <end position="84"/>
    </location>
</feature>
<reference evidence="11" key="1">
    <citation type="submission" date="2016-04" db="EMBL/GenBank/DDBJ databases">
        <authorList>
            <person name="Evans L.H."/>
            <person name="Alamgir A."/>
            <person name="Owens N."/>
            <person name="Weber N.D."/>
            <person name="Virtaneva K."/>
            <person name="Barbian K."/>
            <person name="Babar A."/>
            <person name="Rosenke K."/>
        </authorList>
    </citation>
    <scope>NUCLEOTIDE SEQUENCE</scope>
    <source>
        <strain evidence="11">86</strain>
    </source>
</reference>
<dbReference type="PRINTS" id="PR00120">
    <property type="entry name" value="HATPASE"/>
</dbReference>
<proteinExistence type="inferred from homology"/>
<dbReference type="GO" id="GO:0005391">
    <property type="term" value="F:P-type sodium:potassium-exchanging transporter activity"/>
    <property type="evidence" value="ECO:0007669"/>
    <property type="project" value="TreeGrafter"/>
</dbReference>
<comment type="similarity">
    <text evidence="2">Belongs to the cation transport ATPase (P-type) (TC 3.A.3) family. Type IIA subfamily.</text>
</comment>
<dbReference type="Pfam" id="PF13246">
    <property type="entry name" value="Cation_ATPase"/>
    <property type="match status" value="1"/>
</dbReference>
<feature type="transmembrane region" description="Helical" evidence="9">
    <location>
        <begin position="253"/>
        <end position="272"/>
    </location>
</feature>
<keyword evidence="3 9" id="KW-0812">Transmembrane</keyword>
<evidence type="ECO:0000256" key="7">
    <source>
        <dbReference type="ARBA" id="ARBA00022989"/>
    </source>
</evidence>
<evidence type="ECO:0000256" key="5">
    <source>
        <dbReference type="ARBA" id="ARBA00022840"/>
    </source>
</evidence>
<dbReference type="InterPro" id="IPR018303">
    <property type="entry name" value="ATPase_P-typ_P_site"/>
</dbReference>
<dbReference type="SUPFAM" id="SSF81660">
    <property type="entry name" value="Metal cation-transporting ATPase, ATP-binding domain N"/>
    <property type="match status" value="1"/>
</dbReference>
<dbReference type="PRINTS" id="PR00119">
    <property type="entry name" value="CATATPASE"/>
</dbReference>
<dbReference type="Gene3D" id="3.40.50.1000">
    <property type="entry name" value="HAD superfamily/HAD-like"/>
    <property type="match status" value="1"/>
</dbReference>
<feature type="transmembrane region" description="Helical" evidence="9">
    <location>
        <begin position="278"/>
        <end position="305"/>
    </location>
</feature>
<name>A0A212KF82_9DELT</name>
<evidence type="ECO:0000313" key="11">
    <source>
        <dbReference type="EMBL" id="SBW10376.1"/>
    </source>
</evidence>
<dbReference type="SFLD" id="SFLDF00027">
    <property type="entry name" value="p-type_atpase"/>
    <property type="match status" value="1"/>
</dbReference>
<comment type="subcellular location">
    <subcellularLocation>
        <location evidence="1">Membrane</location>
        <topology evidence="1">Multi-pass membrane protein</topology>
    </subcellularLocation>
</comment>
<dbReference type="GO" id="GO:0016887">
    <property type="term" value="F:ATP hydrolysis activity"/>
    <property type="evidence" value="ECO:0007669"/>
    <property type="project" value="InterPro"/>
</dbReference>
<dbReference type="InterPro" id="IPR001757">
    <property type="entry name" value="P_typ_ATPase"/>
</dbReference>
<dbReference type="Gene3D" id="2.70.150.10">
    <property type="entry name" value="Calcium-transporting ATPase, cytoplasmic transduction domain A"/>
    <property type="match status" value="1"/>
</dbReference>
<dbReference type="Gene3D" id="3.40.1110.10">
    <property type="entry name" value="Calcium-transporting ATPase, cytoplasmic domain N"/>
    <property type="match status" value="1"/>
</dbReference>
<dbReference type="Gene3D" id="1.20.1110.10">
    <property type="entry name" value="Calcium-transporting ATPase, transmembrane domain"/>
    <property type="match status" value="1"/>
</dbReference>
<feature type="transmembrane region" description="Helical" evidence="9">
    <location>
        <begin position="721"/>
        <end position="740"/>
    </location>
</feature>
<dbReference type="SUPFAM" id="SSF56784">
    <property type="entry name" value="HAD-like"/>
    <property type="match status" value="1"/>
</dbReference>
<dbReference type="Pfam" id="PF00122">
    <property type="entry name" value="E1-E2_ATPase"/>
    <property type="match status" value="1"/>
</dbReference>
<evidence type="ECO:0000256" key="3">
    <source>
        <dbReference type="ARBA" id="ARBA00022692"/>
    </source>
</evidence>
<evidence type="ECO:0000256" key="1">
    <source>
        <dbReference type="ARBA" id="ARBA00004141"/>
    </source>
</evidence>
<dbReference type="GO" id="GO:1990573">
    <property type="term" value="P:potassium ion import across plasma membrane"/>
    <property type="evidence" value="ECO:0007669"/>
    <property type="project" value="TreeGrafter"/>
</dbReference>
<dbReference type="EC" id="3.6.3.-" evidence="11"/>
<gene>
    <name evidence="11" type="primary">ctpF</name>
    <name evidence="11" type="ORF">KL86DPRO_60140</name>
</gene>
<accession>A0A212KF82</accession>
<dbReference type="InterPro" id="IPR023298">
    <property type="entry name" value="ATPase_P-typ_TM_dom_sf"/>
</dbReference>
<dbReference type="InterPro" id="IPR006068">
    <property type="entry name" value="ATPase_P-typ_cation-transptr_C"/>
</dbReference>
<feature type="transmembrane region" description="Helical" evidence="9">
    <location>
        <begin position="796"/>
        <end position="813"/>
    </location>
</feature>
<dbReference type="SUPFAM" id="SSF81653">
    <property type="entry name" value="Calcium ATPase, transduction domain A"/>
    <property type="match status" value="1"/>
</dbReference>
<dbReference type="PANTHER" id="PTHR43294">
    <property type="entry name" value="SODIUM/POTASSIUM-TRANSPORTING ATPASE SUBUNIT ALPHA"/>
    <property type="match status" value="1"/>
</dbReference>
<evidence type="ECO:0000256" key="9">
    <source>
        <dbReference type="SAM" id="Phobius"/>
    </source>
</evidence>
<dbReference type="AlphaFoldDB" id="A0A212KF82"/>
<evidence type="ECO:0000259" key="10">
    <source>
        <dbReference type="SMART" id="SM00831"/>
    </source>
</evidence>
<dbReference type="InterPro" id="IPR023214">
    <property type="entry name" value="HAD_sf"/>
</dbReference>
<dbReference type="SFLD" id="SFLDS00003">
    <property type="entry name" value="Haloacid_Dehalogenase"/>
    <property type="match status" value="1"/>
</dbReference>
<dbReference type="InterPro" id="IPR050510">
    <property type="entry name" value="Cation_transp_ATPase_P-type"/>
</dbReference>
<dbReference type="SUPFAM" id="SSF81665">
    <property type="entry name" value="Calcium ATPase, transmembrane domain M"/>
    <property type="match status" value="1"/>
</dbReference>
<dbReference type="EMBL" id="FLUQ01000006">
    <property type="protein sequence ID" value="SBW10376.1"/>
    <property type="molecule type" value="Genomic_DNA"/>
</dbReference>
<keyword evidence="5" id="KW-0067">ATP-binding</keyword>
<feature type="transmembrane region" description="Helical" evidence="9">
    <location>
        <begin position="861"/>
        <end position="880"/>
    </location>
</feature>
<dbReference type="FunFam" id="3.40.50.1000:FF:000001">
    <property type="entry name" value="Phospholipid-transporting ATPase IC"/>
    <property type="match status" value="1"/>
</dbReference>
<evidence type="ECO:0000256" key="2">
    <source>
        <dbReference type="ARBA" id="ARBA00005675"/>
    </source>
</evidence>
<keyword evidence="11" id="KW-0378">Hydrolase</keyword>
<dbReference type="GO" id="GO:0005524">
    <property type="term" value="F:ATP binding"/>
    <property type="evidence" value="ECO:0007669"/>
    <property type="project" value="UniProtKB-KW"/>
</dbReference>
<dbReference type="Pfam" id="PF00690">
    <property type="entry name" value="Cation_ATPase_N"/>
    <property type="match status" value="1"/>
</dbReference>
<feature type="domain" description="Cation-transporting P-type ATPase N-terminal" evidence="10">
    <location>
        <begin position="11"/>
        <end position="85"/>
    </location>
</feature>
<evidence type="ECO:0000256" key="6">
    <source>
        <dbReference type="ARBA" id="ARBA00022967"/>
    </source>
</evidence>
<evidence type="ECO:0000256" key="8">
    <source>
        <dbReference type="ARBA" id="ARBA00023136"/>
    </source>
</evidence>
<protein>
    <submittedName>
        <fullName evidence="11">Putative cation-transporting ATPase F</fullName>
        <ecNumber evidence="11">3.6.3.-</ecNumber>
    </submittedName>
</protein>
<dbReference type="InterPro" id="IPR008250">
    <property type="entry name" value="ATPase_P-typ_transduc_dom_A_sf"/>
</dbReference>
<keyword evidence="7 9" id="KW-1133">Transmembrane helix</keyword>
<dbReference type="NCBIfam" id="TIGR01494">
    <property type="entry name" value="ATPase_P-type"/>
    <property type="match status" value="2"/>
</dbReference>
<dbReference type="InterPro" id="IPR036412">
    <property type="entry name" value="HAD-like_sf"/>
</dbReference>
<sequence length="903" mass="96055">MQLLETRTITDWHARAGRDVVALLQSDPEQGLGTAEAEKRLRAIGPNKLPEPEKEGAFRKFFKHFNDILVYILLFGACVTAFMGHALDTAAILIVVVVNAVIGYMQENKAENALAGIRNMLALQAHVERDGNRDDINAEGLTLGDIVYLKPGDKVPADIRLLREANLRIEEAALTGEAEPAEKGTEALDADTALGDRTGMAYSGTTVSAGTGLGIVVAVGPDTEVGKINRMMAAIEPLETPLLRQIASFGRNIALIILGISTLVFVAGLFFGNHDVNVLLLSVIALAIGAIPEGLPAVVSIILALGVQSMARRKAIVRNLPSVETLGSVSVICSDKTGTLTKNEMTVAALATGDGHYAVSGSGYAPEGAITLKDGDAAPLDAAARPDLTALLTCFAVCNDAELDRDETGRWSVRGEPTEGALKTVWEKAGLPAALPRKKDTLPFDSGYKYMAVLAEDGIIYIKGAPEKLLAMCGGNCGDRDAAAWLAEVDALAARGMRTLAAASKQAPEGMTAVDHGDLDAGIHFLGLAGIVDPPREEAVAAVAECREAGIEVKMITGDHAATARAIGLQMGIGDGTCSVEGRDMDAMDDEALQDVAASCHIFARTSPEHKLRLVAALQAGGKICAMTGDGVNDAPALKMADIGIAMGIKGTEVTKEAAEIVLADDNFQTIAAAVEEGRKVYDNLRKTLLFILPTNLAESVLIIAGIFFGAIMILTPVQVLWINLVTSVTISLALAFEPLEPEAMQRPPRDPAEPLVNRYGIFRVLYVGLLMGFGCLYCSYFVLDLKTLPVDVYRTIIIQTIVACECVFMFAVRNATAPFWRNFFANRAAFAVTGILAALQLAVAYVPFMNRALGTAPLSLSQWGPPFVVAICLFVIVEIEKSILRRRRTGRTGATLQPARRS</sequence>
<dbReference type="Pfam" id="PF00689">
    <property type="entry name" value="Cation_ATPase_C"/>
    <property type="match status" value="1"/>
</dbReference>